<evidence type="ECO:0000256" key="1">
    <source>
        <dbReference type="ARBA" id="ARBA00010761"/>
    </source>
</evidence>
<dbReference type="FunFam" id="3.30.300.20:FF:000001">
    <property type="entry name" value="30S ribosomal protein S3"/>
    <property type="match status" value="1"/>
</dbReference>
<dbReference type="RefSeq" id="WP_108665838.1">
    <property type="nucleotide sequence ID" value="NZ_CAXIBR010000021.1"/>
</dbReference>
<comment type="subunit">
    <text evidence="8">Part of the 30S ribosomal subunit. Forms a tight complex with proteins S10 and S14.</text>
</comment>
<evidence type="ECO:0000256" key="9">
    <source>
        <dbReference type="RuleBase" id="RU003624"/>
    </source>
</evidence>
<dbReference type="InterPro" id="IPR009019">
    <property type="entry name" value="KH_sf_prok-type"/>
</dbReference>
<keyword evidence="14" id="KW-1185">Reference proteome</keyword>
<dbReference type="InterPro" id="IPR004044">
    <property type="entry name" value="KH_dom_type_2"/>
</dbReference>
<dbReference type="KEGG" id="euz:DVS28_a4479"/>
<dbReference type="PANTHER" id="PTHR11760:SF19">
    <property type="entry name" value="SMALL RIBOSOMAL SUBUNIT PROTEIN US3C"/>
    <property type="match status" value="1"/>
</dbReference>
<dbReference type="InterPro" id="IPR015946">
    <property type="entry name" value="KH_dom-like_a/b"/>
</dbReference>
<evidence type="ECO:0000256" key="6">
    <source>
        <dbReference type="ARBA" id="ARBA00024998"/>
    </source>
</evidence>
<dbReference type="AlphaFoldDB" id="A0A346Y3U7"/>
<evidence type="ECO:0000256" key="5">
    <source>
        <dbReference type="ARBA" id="ARBA00023274"/>
    </source>
</evidence>
<name>A0A346Y3U7_9ACTN</name>
<dbReference type="SUPFAM" id="SSF54821">
    <property type="entry name" value="Ribosomal protein S3 C-terminal domain"/>
    <property type="match status" value="1"/>
</dbReference>
<dbReference type="InterPro" id="IPR001351">
    <property type="entry name" value="Ribosomal_uS3_C"/>
</dbReference>
<keyword evidence="10" id="KW-0175">Coiled coil</keyword>
<evidence type="ECO:0000256" key="4">
    <source>
        <dbReference type="ARBA" id="ARBA00022980"/>
    </source>
</evidence>
<dbReference type="NCBIfam" id="TIGR01009">
    <property type="entry name" value="rpsC_bact"/>
    <property type="match status" value="1"/>
</dbReference>
<dbReference type="FunFam" id="3.30.1140.32:FF:000002">
    <property type="entry name" value="30S ribosomal protein S3"/>
    <property type="match status" value="1"/>
</dbReference>
<gene>
    <name evidence="8" type="primary">rpsC</name>
    <name evidence="13" type="ORF">DVS28_a4479</name>
</gene>
<dbReference type="GO" id="GO:0003735">
    <property type="term" value="F:structural constituent of ribosome"/>
    <property type="evidence" value="ECO:0007669"/>
    <property type="project" value="InterPro"/>
</dbReference>
<dbReference type="PROSITE" id="PS50823">
    <property type="entry name" value="KH_TYPE_2"/>
    <property type="match status" value="1"/>
</dbReference>
<evidence type="ECO:0000256" key="3">
    <source>
        <dbReference type="ARBA" id="ARBA00022884"/>
    </source>
</evidence>
<dbReference type="Pfam" id="PF07650">
    <property type="entry name" value="KH_2"/>
    <property type="match status" value="1"/>
</dbReference>
<feature type="compositionally biased region" description="Polar residues" evidence="11">
    <location>
        <begin position="283"/>
        <end position="293"/>
    </location>
</feature>
<evidence type="ECO:0000256" key="11">
    <source>
        <dbReference type="SAM" id="MobiDB-lite"/>
    </source>
</evidence>
<dbReference type="InterPro" id="IPR004087">
    <property type="entry name" value="KH_dom"/>
</dbReference>
<feature type="compositionally biased region" description="Pro residues" evidence="11">
    <location>
        <begin position="310"/>
        <end position="324"/>
    </location>
</feature>
<dbReference type="SUPFAM" id="SSF54814">
    <property type="entry name" value="Prokaryotic type KH domain (KH-domain type II)"/>
    <property type="match status" value="1"/>
</dbReference>
<sequence length="339" mass="37362">MGQKVHPYGFRLGIIKDHKSKWFAGKKEYAAYVQEDYELRTYIRERVRHAGISRIDIQRTRDRITVDVRAARPGIVIGRRGAEADAIRETLQKMTGKQIKLNINEVKNAELDAQVTAHNVAEQLKGRVSFRRAMKRATQNAMKAGAKGIRVQCSGRLGGAEMSRTEWYREGQVPLHTLRANVDYGFDEARTTYGRIGVKVWIYTGIVLPQGEDREERLARARARRERERLETEARAAQAAAQQAAAEQVTAQVARQMAAAEEEAPTGTTPAGPDPTTAPASEPAQQSEITGNDAQAMDASVPAQEAVPQPVDPDPSSAPQPTTPQPDAADEWSEALDEG</sequence>
<feature type="compositionally biased region" description="Acidic residues" evidence="11">
    <location>
        <begin position="328"/>
        <end position="339"/>
    </location>
</feature>
<protein>
    <recommendedName>
        <fullName evidence="7 8">Small ribosomal subunit protein uS3</fullName>
    </recommendedName>
</protein>
<feature type="domain" description="KH type-2" evidence="12">
    <location>
        <begin position="39"/>
        <end position="107"/>
    </location>
</feature>
<dbReference type="GO" id="GO:0022627">
    <property type="term" value="C:cytosolic small ribosomal subunit"/>
    <property type="evidence" value="ECO:0007669"/>
    <property type="project" value="TreeGrafter"/>
</dbReference>
<keyword evidence="5 8" id="KW-0687">Ribonucleoprotein</keyword>
<dbReference type="EMBL" id="CP031165">
    <property type="protein sequence ID" value="AXV09144.1"/>
    <property type="molecule type" value="Genomic_DNA"/>
</dbReference>
<comment type="similarity">
    <text evidence="1 8 9">Belongs to the universal ribosomal protein uS3 family.</text>
</comment>
<evidence type="ECO:0000313" key="14">
    <source>
        <dbReference type="Proteomes" id="UP000264006"/>
    </source>
</evidence>
<dbReference type="InterPro" id="IPR057258">
    <property type="entry name" value="Ribosomal_uS3"/>
</dbReference>
<dbReference type="GO" id="GO:0006412">
    <property type="term" value="P:translation"/>
    <property type="evidence" value="ECO:0007669"/>
    <property type="project" value="UniProtKB-UniRule"/>
</dbReference>
<keyword evidence="3 8" id="KW-0694">RNA-binding</keyword>
<reference evidence="13 14" key="1">
    <citation type="submission" date="2018-09" db="EMBL/GenBank/DDBJ databases">
        <title>Complete genome sequence of Euzebya sp. DY32-46 isolated from seawater of Pacific Ocean.</title>
        <authorList>
            <person name="Xu L."/>
            <person name="Wu Y.-H."/>
            <person name="Xu X.-W."/>
        </authorList>
    </citation>
    <scope>NUCLEOTIDE SEQUENCE [LARGE SCALE GENOMIC DNA]</scope>
    <source>
        <strain evidence="13 14">DY32-46</strain>
    </source>
</reference>
<evidence type="ECO:0000256" key="7">
    <source>
        <dbReference type="ARBA" id="ARBA00035257"/>
    </source>
</evidence>
<keyword evidence="2 8" id="KW-0699">rRNA-binding</keyword>
<dbReference type="PROSITE" id="PS00548">
    <property type="entry name" value="RIBOSOMAL_S3"/>
    <property type="match status" value="1"/>
</dbReference>
<dbReference type="InterPro" id="IPR018280">
    <property type="entry name" value="Ribosomal_uS3_CS"/>
</dbReference>
<dbReference type="CDD" id="cd02412">
    <property type="entry name" value="KH-II_30S_S3"/>
    <property type="match status" value="1"/>
</dbReference>
<dbReference type="Proteomes" id="UP000264006">
    <property type="component" value="Chromosome"/>
</dbReference>
<feature type="compositionally biased region" description="Low complexity" evidence="11">
    <location>
        <begin position="252"/>
        <end position="280"/>
    </location>
</feature>
<dbReference type="InterPro" id="IPR005704">
    <property type="entry name" value="Ribosomal_uS3_bac-typ"/>
</dbReference>
<keyword evidence="4 8" id="KW-0689">Ribosomal protein</keyword>
<dbReference type="OrthoDB" id="9806396at2"/>
<dbReference type="Gene3D" id="3.30.1140.32">
    <property type="entry name" value="Ribosomal protein S3, C-terminal domain"/>
    <property type="match status" value="1"/>
</dbReference>
<comment type="function">
    <text evidence="6 8">Binds the lower part of the 30S subunit head. Binds mRNA in the 70S ribosome, positioning it for translation.</text>
</comment>
<feature type="region of interest" description="Disordered" evidence="11">
    <location>
        <begin position="252"/>
        <end position="339"/>
    </location>
</feature>
<dbReference type="Pfam" id="PF00189">
    <property type="entry name" value="Ribosomal_S3_C"/>
    <property type="match status" value="1"/>
</dbReference>
<organism evidence="13 14">
    <name type="scientific">Euzebya pacifica</name>
    <dbReference type="NCBI Taxonomy" id="1608957"/>
    <lineage>
        <taxon>Bacteria</taxon>
        <taxon>Bacillati</taxon>
        <taxon>Actinomycetota</taxon>
        <taxon>Nitriliruptoria</taxon>
        <taxon>Euzebyales</taxon>
    </lineage>
</organism>
<evidence type="ECO:0000256" key="10">
    <source>
        <dbReference type="SAM" id="Coils"/>
    </source>
</evidence>
<feature type="coiled-coil region" evidence="10">
    <location>
        <begin position="213"/>
        <end position="247"/>
    </location>
</feature>
<dbReference type="HAMAP" id="MF_01309_B">
    <property type="entry name" value="Ribosomal_uS3_B"/>
    <property type="match status" value="1"/>
</dbReference>
<evidence type="ECO:0000313" key="13">
    <source>
        <dbReference type="EMBL" id="AXV09144.1"/>
    </source>
</evidence>
<dbReference type="SMART" id="SM00322">
    <property type="entry name" value="KH"/>
    <property type="match status" value="1"/>
</dbReference>
<dbReference type="PANTHER" id="PTHR11760">
    <property type="entry name" value="30S/40S RIBOSOMAL PROTEIN S3"/>
    <property type="match status" value="1"/>
</dbReference>
<dbReference type="GO" id="GO:0003729">
    <property type="term" value="F:mRNA binding"/>
    <property type="evidence" value="ECO:0007669"/>
    <property type="project" value="UniProtKB-UniRule"/>
</dbReference>
<accession>A0A346Y3U7</accession>
<dbReference type="InterPro" id="IPR036419">
    <property type="entry name" value="Ribosomal_S3_C_sf"/>
</dbReference>
<dbReference type="GO" id="GO:0019843">
    <property type="term" value="F:rRNA binding"/>
    <property type="evidence" value="ECO:0007669"/>
    <property type="project" value="UniProtKB-UniRule"/>
</dbReference>
<evidence type="ECO:0000256" key="8">
    <source>
        <dbReference type="HAMAP-Rule" id="MF_01309"/>
    </source>
</evidence>
<dbReference type="Gene3D" id="3.30.300.20">
    <property type="match status" value="1"/>
</dbReference>
<proteinExistence type="inferred from homology"/>
<evidence type="ECO:0000256" key="2">
    <source>
        <dbReference type="ARBA" id="ARBA00022730"/>
    </source>
</evidence>
<evidence type="ECO:0000259" key="12">
    <source>
        <dbReference type="PROSITE" id="PS50823"/>
    </source>
</evidence>